<dbReference type="RefSeq" id="WP_379909762.1">
    <property type="nucleotide sequence ID" value="NZ_JBHSWE010000001.1"/>
</dbReference>
<protein>
    <submittedName>
        <fullName evidence="1">DUF6519 domain-containing protein</fullName>
    </submittedName>
</protein>
<proteinExistence type="predicted"/>
<sequence>MKTQLSRNSFDPGKRYNGVFQQMGRMLTDADWNELNFIDGERVRQALLQAVLTGTPRDSGIVRRDAAGAVVLHYGDAVIEGVAARLVPAAADEAPADGSIGDIRNQADFPGCPLPGGDHRLYLDVWERTVTALEDPDVIDPALNGADTCSRRQVMCQLKWCGPDIDPEDPQVNPKTGTARLSLELREGSTEPDLCDPCAEELALQEKIGNYLFRVEVHRVEYDAGGQPSRLVLKWSSENGAEQHALDTLPPGFAKASWCYEFFSGADTGFASEKHLGRHFAEGFSATRGELVQGFPSAGSEPANLPLVRRWDGFATLDRVADEWQLDSGFDRNVELSTGLGANTPGRVSNGSTVILVLDAITLTLALDDNALLSGDYWQIAVREAVHALDPLLLDDAPPQGIEHRYMTIGSVVDGEFRLYDSDQCKRFEFPPLTDIRAEDVCYDNSVCDMPDVDNVQEALDHLCRQRDLKWHNKHLHGWGIVCGLIAECCAGHGDPADEPTDEGTASAGGRRSLCVTPGYALTCQGRIWCCKARSRQRCRFWI</sequence>
<dbReference type="EMBL" id="JBHSWE010000001">
    <property type="protein sequence ID" value="MFC6671250.1"/>
    <property type="molecule type" value="Genomic_DNA"/>
</dbReference>
<accession>A0ABW2A1A7</accession>
<evidence type="ECO:0000313" key="2">
    <source>
        <dbReference type="Proteomes" id="UP001596422"/>
    </source>
</evidence>
<evidence type="ECO:0000313" key="1">
    <source>
        <dbReference type="EMBL" id="MFC6671250.1"/>
    </source>
</evidence>
<comment type="caution">
    <text evidence="1">The sequence shown here is derived from an EMBL/GenBank/DDBJ whole genome shotgun (WGS) entry which is preliminary data.</text>
</comment>
<name>A0ABW2A1A7_9GAMM</name>
<gene>
    <name evidence="1" type="ORF">ACFQDL_15070</name>
</gene>
<keyword evidence="2" id="KW-1185">Reference proteome</keyword>
<reference evidence="2" key="1">
    <citation type="journal article" date="2019" name="Int. J. Syst. Evol. Microbiol.">
        <title>The Global Catalogue of Microorganisms (GCM) 10K type strain sequencing project: providing services to taxonomists for standard genome sequencing and annotation.</title>
        <authorList>
            <consortium name="The Broad Institute Genomics Platform"/>
            <consortium name="The Broad Institute Genome Sequencing Center for Infectious Disease"/>
            <person name="Wu L."/>
            <person name="Ma J."/>
        </authorList>
    </citation>
    <scope>NUCLEOTIDE SEQUENCE [LARGE SCALE GENOMIC DNA]</scope>
    <source>
        <strain evidence="2">NBRC 111756</strain>
    </source>
</reference>
<dbReference type="Proteomes" id="UP001596422">
    <property type="component" value="Unassembled WGS sequence"/>
</dbReference>
<dbReference type="Pfam" id="PF20129">
    <property type="entry name" value="DUF6519"/>
    <property type="match status" value="2"/>
</dbReference>
<dbReference type="InterPro" id="IPR045392">
    <property type="entry name" value="DUF6519"/>
</dbReference>
<organism evidence="1 2">
    <name type="scientific">Marinobacterium aestuariivivens</name>
    <dbReference type="NCBI Taxonomy" id="1698799"/>
    <lineage>
        <taxon>Bacteria</taxon>
        <taxon>Pseudomonadati</taxon>
        <taxon>Pseudomonadota</taxon>
        <taxon>Gammaproteobacteria</taxon>
        <taxon>Oceanospirillales</taxon>
        <taxon>Oceanospirillaceae</taxon>
        <taxon>Marinobacterium</taxon>
    </lineage>
</organism>